<organism evidence="3 4">
    <name type="scientific">Oenococcus oeni</name>
    <name type="common">Leuconostoc oenos</name>
    <dbReference type="NCBI Taxonomy" id="1247"/>
    <lineage>
        <taxon>Bacteria</taxon>
        <taxon>Bacillati</taxon>
        <taxon>Bacillota</taxon>
        <taxon>Bacilli</taxon>
        <taxon>Lactobacillales</taxon>
        <taxon>Lactobacillaceae</taxon>
        <taxon>Oenococcus</taxon>
    </lineage>
</organism>
<dbReference type="RefSeq" id="WP_071419267.1">
    <property type="nucleotide sequence ID" value="NZ_MLKQ01000166.1"/>
</dbReference>
<evidence type="ECO:0000256" key="1">
    <source>
        <dbReference type="SAM" id="Phobius"/>
    </source>
</evidence>
<protein>
    <submittedName>
        <fullName evidence="3">Cell division protein FtsL</fullName>
    </submittedName>
</protein>
<reference evidence="2" key="2">
    <citation type="submission" date="2019-10" db="EMBL/GenBank/DDBJ databases">
        <title>Malate fermentation in French cider.</title>
        <authorList>
            <person name="Cousin F.J."/>
            <person name="Medina Fernandez S."/>
            <person name="Misery B."/>
            <person name="Laplace J.-M."/>
            <person name="Cretenet M."/>
        </authorList>
    </citation>
    <scope>NUCLEOTIDE SEQUENCE</scope>
    <source>
        <strain evidence="2">UCMA15129</strain>
    </source>
</reference>
<accession>A0A6N4A5X4</accession>
<dbReference type="GO" id="GO:0051301">
    <property type="term" value="P:cell division"/>
    <property type="evidence" value="ECO:0007669"/>
    <property type="project" value="UniProtKB-KW"/>
</dbReference>
<dbReference type="EMBL" id="WERV01000002">
    <property type="protein sequence ID" value="MDV7714611.1"/>
    <property type="molecule type" value="Genomic_DNA"/>
</dbReference>
<dbReference type="Proteomes" id="UP000181728">
    <property type="component" value="Unassembled WGS sequence"/>
</dbReference>
<keyword evidence="3" id="KW-0131">Cell cycle</keyword>
<keyword evidence="1" id="KW-0812">Transmembrane</keyword>
<evidence type="ECO:0000313" key="2">
    <source>
        <dbReference type="EMBL" id="MDV7714611.1"/>
    </source>
</evidence>
<name>A0A6N4A5X4_OENOE</name>
<sequence length="124" mass="13819">MAQNAPSITYRKLKDDRPSLTIVPPKTKQQTFKKARWSLNDYIFVFIISALVGAVMFASLLLSNATTSVNNQLETASSQITKLKSENDKSKQKITQMTSLSALKSFAKKNGMTMNSENVQNIDK</sequence>
<reference evidence="3 4" key="1">
    <citation type="journal article" date="2016" name="BMC Genomics">
        <title>Consensus pan-genome assembly of the specialised wine bacterium Oenococcus oeni.</title>
        <authorList>
            <person name="Sternes P.R."/>
            <person name="Borneman A.R."/>
        </authorList>
    </citation>
    <scope>NUCLEOTIDE SEQUENCE [LARGE SCALE GENOMIC DNA]</scope>
    <source>
        <strain evidence="3 4">AWRIB661</strain>
    </source>
</reference>
<keyword evidence="1" id="KW-0472">Membrane</keyword>
<evidence type="ECO:0000313" key="4">
    <source>
        <dbReference type="Proteomes" id="UP000181728"/>
    </source>
</evidence>
<evidence type="ECO:0000313" key="3">
    <source>
        <dbReference type="EMBL" id="OIM21102.1"/>
    </source>
</evidence>
<proteinExistence type="predicted"/>
<keyword evidence="3" id="KW-0132">Cell division</keyword>
<dbReference type="AlphaFoldDB" id="A0A6N4A5X4"/>
<keyword evidence="1" id="KW-1133">Transmembrane helix</keyword>
<feature type="transmembrane region" description="Helical" evidence="1">
    <location>
        <begin position="42"/>
        <end position="62"/>
    </location>
</feature>
<gene>
    <name evidence="3" type="ORF">ATX59_05585</name>
    <name evidence="2" type="ORF">GA838_02285</name>
</gene>
<comment type="caution">
    <text evidence="3">The sequence shown here is derived from an EMBL/GenBank/DDBJ whole genome shotgun (WGS) entry which is preliminary data.</text>
</comment>
<dbReference type="EMBL" id="MLOK01000040">
    <property type="protein sequence ID" value="OIM21102.1"/>
    <property type="molecule type" value="Genomic_DNA"/>
</dbReference>
<dbReference type="Proteomes" id="UP001281024">
    <property type="component" value="Unassembled WGS sequence"/>
</dbReference>